<name>A0ABU6RS84_9FABA</name>
<reference evidence="2 3" key="1">
    <citation type="journal article" date="2023" name="Plants (Basel)">
        <title>Bridging the Gap: Combining Genomics and Transcriptomics Approaches to Understand Stylosanthes scabra, an Orphan Legume from the Brazilian Caatinga.</title>
        <authorList>
            <person name="Ferreira-Neto J.R.C."/>
            <person name="da Silva M.D."/>
            <person name="Binneck E."/>
            <person name="de Melo N.F."/>
            <person name="da Silva R.H."/>
            <person name="de Melo A.L.T.M."/>
            <person name="Pandolfi V."/>
            <person name="Bustamante F.O."/>
            <person name="Brasileiro-Vidal A.C."/>
            <person name="Benko-Iseppon A.M."/>
        </authorList>
    </citation>
    <scope>NUCLEOTIDE SEQUENCE [LARGE SCALE GENOMIC DNA]</scope>
    <source>
        <tissue evidence="2">Leaves</tissue>
    </source>
</reference>
<evidence type="ECO:0000313" key="3">
    <source>
        <dbReference type="Proteomes" id="UP001341840"/>
    </source>
</evidence>
<gene>
    <name evidence="2" type="ORF">PIB30_082670</name>
</gene>
<accession>A0ABU6RS84</accession>
<proteinExistence type="predicted"/>
<protein>
    <submittedName>
        <fullName evidence="2">Uncharacterized protein</fullName>
    </submittedName>
</protein>
<dbReference type="Proteomes" id="UP001341840">
    <property type="component" value="Unassembled WGS sequence"/>
</dbReference>
<sequence>MPSSNDKEAWKKGGKPKNPTGPKLKSLDSRCSPSGLKKIMIEIEQDYLKIAEVINMGFHDFQHIPDWFVKQELFLHLASKFDLENNLIKDDVGSIEVDASVVERAIGLPSYGADFPEYDPDNIHTAALKLRWGPMTLTELKIFVTKCPMNSNEARREFRESFILLLAKIFLYPTTNKFISPERHLPLVLDVVYTRKYNWSLQIFTWIKDSIREFQRKGVKHLSSCMFILVVSNLRLF</sequence>
<evidence type="ECO:0000256" key="1">
    <source>
        <dbReference type="SAM" id="MobiDB-lite"/>
    </source>
</evidence>
<dbReference type="PANTHER" id="PTHR34835">
    <property type="entry name" value="OS07G0283600 PROTEIN-RELATED"/>
    <property type="match status" value="1"/>
</dbReference>
<feature type="region of interest" description="Disordered" evidence="1">
    <location>
        <begin position="1"/>
        <end position="30"/>
    </location>
</feature>
<organism evidence="2 3">
    <name type="scientific">Stylosanthes scabra</name>
    <dbReference type="NCBI Taxonomy" id="79078"/>
    <lineage>
        <taxon>Eukaryota</taxon>
        <taxon>Viridiplantae</taxon>
        <taxon>Streptophyta</taxon>
        <taxon>Embryophyta</taxon>
        <taxon>Tracheophyta</taxon>
        <taxon>Spermatophyta</taxon>
        <taxon>Magnoliopsida</taxon>
        <taxon>eudicotyledons</taxon>
        <taxon>Gunneridae</taxon>
        <taxon>Pentapetalae</taxon>
        <taxon>rosids</taxon>
        <taxon>fabids</taxon>
        <taxon>Fabales</taxon>
        <taxon>Fabaceae</taxon>
        <taxon>Papilionoideae</taxon>
        <taxon>50 kb inversion clade</taxon>
        <taxon>dalbergioids sensu lato</taxon>
        <taxon>Dalbergieae</taxon>
        <taxon>Pterocarpus clade</taxon>
        <taxon>Stylosanthes</taxon>
    </lineage>
</organism>
<evidence type="ECO:0000313" key="2">
    <source>
        <dbReference type="EMBL" id="MED6126872.1"/>
    </source>
</evidence>
<keyword evidence="3" id="KW-1185">Reference proteome</keyword>
<dbReference type="EMBL" id="JASCZI010031487">
    <property type="protein sequence ID" value="MED6126872.1"/>
    <property type="molecule type" value="Genomic_DNA"/>
</dbReference>
<comment type="caution">
    <text evidence="2">The sequence shown here is derived from an EMBL/GenBank/DDBJ whole genome shotgun (WGS) entry which is preliminary data.</text>
</comment>
<dbReference type="PANTHER" id="PTHR34835:SF34">
    <property type="entry name" value="OS08G0555500 PROTEIN"/>
    <property type="match status" value="1"/>
</dbReference>
<feature type="compositionally biased region" description="Basic and acidic residues" evidence="1">
    <location>
        <begin position="1"/>
        <end position="11"/>
    </location>
</feature>